<gene>
    <name evidence="1" type="ORF">WJX74_007304</name>
</gene>
<keyword evidence="2" id="KW-1185">Reference proteome</keyword>
<name>A0AAW1QLP5_9CHLO</name>
<dbReference type="Proteomes" id="UP001438707">
    <property type="component" value="Unassembled WGS sequence"/>
</dbReference>
<evidence type="ECO:0000313" key="2">
    <source>
        <dbReference type="Proteomes" id="UP001438707"/>
    </source>
</evidence>
<organism evidence="1 2">
    <name type="scientific">Apatococcus lobatus</name>
    <dbReference type="NCBI Taxonomy" id="904363"/>
    <lineage>
        <taxon>Eukaryota</taxon>
        <taxon>Viridiplantae</taxon>
        <taxon>Chlorophyta</taxon>
        <taxon>core chlorophytes</taxon>
        <taxon>Trebouxiophyceae</taxon>
        <taxon>Chlorellales</taxon>
        <taxon>Chlorellaceae</taxon>
        <taxon>Apatococcus</taxon>
    </lineage>
</organism>
<dbReference type="EMBL" id="JALJOS010000033">
    <property type="protein sequence ID" value="KAK9822322.1"/>
    <property type="molecule type" value="Genomic_DNA"/>
</dbReference>
<comment type="caution">
    <text evidence="1">The sequence shown here is derived from an EMBL/GenBank/DDBJ whole genome shotgun (WGS) entry which is preliminary data.</text>
</comment>
<sequence length="107" mass="12424">MQGLASPSVHTISGRNFLLRRPVSLRPRRTPAARTVWNPTQASMNRVQLPAKKLFRFWKVLGKLWEYAPNVALFGVWVWSLYDDSVSRQTRRRYRCCSGCSHCKPFA</sequence>
<reference evidence="1 2" key="1">
    <citation type="journal article" date="2024" name="Nat. Commun.">
        <title>Phylogenomics reveals the evolutionary origins of lichenization in chlorophyte algae.</title>
        <authorList>
            <person name="Puginier C."/>
            <person name="Libourel C."/>
            <person name="Otte J."/>
            <person name="Skaloud P."/>
            <person name="Haon M."/>
            <person name="Grisel S."/>
            <person name="Petersen M."/>
            <person name="Berrin J.G."/>
            <person name="Delaux P.M."/>
            <person name="Dal Grande F."/>
            <person name="Keller J."/>
        </authorList>
    </citation>
    <scope>NUCLEOTIDE SEQUENCE [LARGE SCALE GENOMIC DNA]</scope>
    <source>
        <strain evidence="1 2">SAG 2145</strain>
    </source>
</reference>
<protein>
    <submittedName>
        <fullName evidence="1">Uncharacterized protein</fullName>
    </submittedName>
</protein>
<proteinExistence type="predicted"/>
<accession>A0AAW1QLP5</accession>
<dbReference type="AlphaFoldDB" id="A0AAW1QLP5"/>
<evidence type="ECO:0000313" key="1">
    <source>
        <dbReference type="EMBL" id="KAK9822322.1"/>
    </source>
</evidence>